<evidence type="ECO:0000259" key="2">
    <source>
        <dbReference type="Pfam" id="PF08241"/>
    </source>
</evidence>
<evidence type="ECO:0000256" key="1">
    <source>
        <dbReference type="ARBA" id="ARBA00022679"/>
    </source>
</evidence>
<name>A0A2N6JUS9_FISMU</name>
<comment type="caution">
    <text evidence="3">The sequence shown here is derived from an EMBL/GenBank/DDBJ whole genome shotgun (WGS) entry which is preliminary data.</text>
</comment>
<feature type="domain" description="Methyltransferase type 11" evidence="2">
    <location>
        <begin position="49"/>
        <end position="148"/>
    </location>
</feature>
<dbReference type="SUPFAM" id="SSF53335">
    <property type="entry name" value="S-adenosyl-L-methionine-dependent methyltransferases"/>
    <property type="match status" value="1"/>
</dbReference>
<reference evidence="3 4" key="1">
    <citation type="submission" date="2017-08" db="EMBL/GenBank/DDBJ databases">
        <title>Genomes of Fischerella (Mastigocladus) sp. strains.</title>
        <authorList>
            <person name="Miller S.R."/>
        </authorList>
    </citation>
    <scope>NUCLEOTIDE SEQUENCE [LARGE SCALE GENOMIC DNA]</scope>
    <source>
        <strain evidence="3 4">CCMEE 5323</strain>
    </source>
</reference>
<dbReference type="InterPro" id="IPR013216">
    <property type="entry name" value="Methyltransf_11"/>
</dbReference>
<gene>
    <name evidence="3" type="ORF">CEN44_28060</name>
</gene>
<protein>
    <submittedName>
        <fullName evidence="3">Class I SAM-dependent methyltransferase</fullName>
    </submittedName>
</protein>
<dbReference type="RefSeq" id="WP_016868577.1">
    <property type="nucleotide sequence ID" value="NZ_CAWNVR010000120.1"/>
</dbReference>
<dbReference type="GO" id="GO:0016126">
    <property type="term" value="P:sterol biosynthetic process"/>
    <property type="evidence" value="ECO:0007669"/>
    <property type="project" value="TreeGrafter"/>
</dbReference>
<dbReference type="PANTHER" id="PTHR44068">
    <property type="entry name" value="ZGC:194242"/>
    <property type="match status" value="1"/>
</dbReference>
<dbReference type="EMBL" id="NRQW01000697">
    <property type="protein sequence ID" value="PLZ82177.1"/>
    <property type="molecule type" value="Genomic_DNA"/>
</dbReference>
<keyword evidence="1 3" id="KW-0808">Transferase</keyword>
<dbReference type="Pfam" id="PF08241">
    <property type="entry name" value="Methyltransf_11"/>
    <property type="match status" value="1"/>
</dbReference>
<evidence type="ECO:0000313" key="4">
    <source>
        <dbReference type="Proteomes" id="UP000235036"/>
    </source>
</evidence>
<proteinExistence type="predicted"/>
<dbReference type="AlphaFoldDB" id="A0A2N6JUS9"/>
<dbReference type="CDD" id="cd02440">
    <property type="entry name" value="AdoMet_MTases"/>
    <property type="match status" value="1"/>
</dbReference>
<dbReference type="PANTHER" id="PTHR44068:SF1">
    <property type="entry name" value="HYPOTHETICAL LOC100005854"/>
    <property type="match status" value="1"/>
</dbReference>
<dbReference type="InterPro" id="IPR029063">
    <property type="entry name" value="SAM-dependent_MTases_sf"/>
</dbReference>
<dbReference type="Proteomes" id="UP000235036">
    <property type="component" value="Unassembled WGS sequence"/>
</dbReference>
<sequence length="202" mass="22507">MTQSGLRAQPGKPTGIVGRIVGYLMDIYNREDNHWTVSLLNIGETSKVLEIGFGTGLAIADAAKIATHGCVYGIDHSETMLKVAQKRNQSAVKSDRVRLQLGNVMALPFEDNYFDIVYSINCIYFWEPPTEGLAEIYRVLKPEGTVAITARNRDDEIYARWKPNIVRDLLLSSGFVNVKILDGPNPKHPIYCAIGNKLVNQK</sequence>
<keyword evidence="4" id="KW-1185">Reference proteome</keyword>
<dbReference type="GO" id="GO:0003838">
    <property type="term" value="F:sterol 24-C-methyltransferase activity"/>
    <property type="evidence" value="ECO:0007669"/>
    <property type="project" value="TreeGrafter"/>
</dbReference>
<dbReference type="Gene3D" id="3.40.50.150">
    <property type="entry name" value="Vaccinia Virus protein VP39"/>
    <property type="match status" value="1"/>
</dbReference>
<accession>A0A2N6JUS9</accession>
<keyword evidence="3" id="KW-0489">Methyltransferase</keyword>
<organism evidence="3 4">
    <name type="scientific">Fischerella muscicola CCMEE 5323</name>
    <dbReference type="NCBI Taxonomy" id="2019572"/>
    <lineage>
        <taxon>Bacteria</taxon>
        <taxon>Bacillati</taxon>
        <taxon>Cyanobacteriota</taxon>
        <taxon>Cyanophyceae</taxon>
        <taxon>Nostocales</taxon>
        <taxon>Hapalosiphonaceae</taxon>
        <taxon>Fischerella</taxon>
    </lineage>
</organism>
<dbReference type="InterPro" id="IPR050447">
    <property type="entry name" value="Erg6_SMT_methyltransf"/>
</dbReference>
<evidence type="ECO:0000313" key="3">
    <source>
        <dbReference type="EMBL" id="PLZ82177.1"/>
    </source>
</evidence>
<dbReference type="GO" id="GO:0032259">
    <property type="term" value="P:methylation"/>
    <property type="evidence" value="ECO:0007669"/>
    <property type="project" value="UniProtKB-KW"/>
</dbReference>